<proteinExistence type="predicted"/>
<dbReference type="AlphaFoldDB" id="A0AAD9J5L7"/>
<accession>A0AAD9J5L7</accession>
<comment type="caution">
    <text evidence="1">The sequence shown here is derived from an EMBL/GenBank/DDBJ whole genome shotgun (WGS) entry which is preliminary data.</text>
</comment>
<dbReference type="EMBL" id="JAODUP010000633">
    <property type="protein sequence ID" value="KAK2146090.1"/>
    <property type="molecule type" value="Genomic_DNA"/>
</dbReference>
<name>A0AAD9J5L7_9ANNE</name>
<evidence type="ECO:0000313" key="2">
    <source>
        <dbReference type="Proteomes" id="UP001208570"/>
    </source>
</evidence>
<dbReference type="Proteomes" id="UP001208570">
    <property type="component" value="Unassembled WGS sequence"/>
</dbReference>
<keyword evidence="2" id="KW-1185">Reference proteome</keyword>
<reference evidence="1" key="1">
    <citation type="journal article" date="2023" name="Mol. Biol. Evol.">
        <title>Third-Generation Sequencing Reveals the Adaptive Role of the Epigenome in Three Deep-Sea Polychaetes.</title>
        <authorList>
            <person name="Perez M."/>
            <person name="Aroh O."/>
            <person name="Sun Y."/>
            <person name="Lan Y."/>
            <person name="Juniper S.K."/>
            <person name="Young C.R."/>
            <person name="Angers B."/>
            <person name="Qian P.Y."/>
        </authorList>
    </citation>
    <scope>NUCLEOTIDE SEQUENCE</scope>
    <source>
        <strain evidence="1">P08H-3</strain>
    </source>
</reference>
<sequence length="48" mass="5594">MEIIPVSHCNQCRLHGDDDISFCKATLPEWFGTFDHLARNQSHPWLVK</sequence>
<protein>
    <submittedName>
        <fullName evidence="1">Uncharacterized protein</fullName>
    </submittedName>
</protein>
<gene>
    <name evidence="1" type="ORF">LSH36_634g01000</name>
</gene>
<organism evidence="1 2">
    <name type="scientific">Paralvinella palmiformis</name>
    <dbReference type="NCBI Taxonomy" id="53620"/>
    <lineage>
        <taxon>Eukaryota</taxon>
        <taxon>Metazoa</taxon>
        <taxon>Spiralia</taxon>
        <taxon>Lophotrochozoa</taxon>
        <taxon>Annelida</taxon>
        <taxon>Polychaeta</taxon>
        <taxon>Sedentaria</taxon>
        <taxon>Canalipalpata</taxon>
        <taxon>Terebellida</taxon>
        <taxon>Terebelliformia</taxon>
        <taxon>Alvinellidae</taxon>
        <taxon>Paralvinella</taxon>
    </lineage>
</organism>
<evidence type="ECO:0000313" key="1">
    <source>
        <dbReference type="EMBL" id="KAK2146090.1"/>
    </source>
</evidence>